<evidence type="ECO:0000313" key="3">
    <source>
        <dbReference type="Proteomes" id="UP000759131"/>
    </source>
</evidence>
<protein>
    <submittedName>
        <fullName evidence="2">Uncharacterized protein</fullName>
    </submittedName>
</protein>
<name>A0A7R9KPF9_9ACAR</name>
<dbReference type="EMBL" id="CAJPIZ010004282">
    <property type="protein sequence ID" value="CAG2107361.1"/>
    <property type="molecule type" value="Genomic_DNA"/>
</dbReference>
<evidence type="ECO:0000256" key="1">
    <source>
        <dbReference type="SAM" id="MobiDB-lite"/>
    </source>
</evidence>
<dbReference type="EMBL" id="OC858857">
    <property type="protein sequence ID" value="CAD7626931.1"/>
    <property type="molecule type" value="Genomic_DNA"/>
</dbReference>
<evidence type="ECO:0000313" key="2">
    <source>
        <dbReference type="EMBL" id="CAD7626931.1"/>
    </source>
</evidence>
<dbReference type="AlphaFoldDB" id="A0A7R9KPF9"/>
<organism evidence="2">
    <name type="scientific">Medioppia subpectinata</name>
    <dbReference type="NCBI Taxonomy" id="1979941"/>
    <lineage>
        <taxon>Eukaryota</taxon>
        <taxon>Metazoa</taxon>
        <taxon>Ecdysozoa</taxon>
        <taxon>Arthropoda</taxon>
        <taxon>Chelicerata</taxon>
        <taxon>Arachnida</taxon>
        <taxon>Acari</taxon>
        <taxon>Acariformes</taxon>
        <taxon>Sarcoptiformes</taxon>
        <taxon>Oribatida</taxon>
        <taxon>Brachypylina</taxon>
        <taxon>Oppioidea</taxon>
        <taxon>Oppiidae</taxon>
        <taxon>Medioppia</taxon>
    </lineage>
</organism>
<dbReference type="Proteomes" id="UP000759131">
    <property type="component" value="Unassembled WGS sequence"/>
</dbReference>
<feature type="region of interest" description="Disordered" evidence="1">
    <location>
        <begin position="16"/>
        <end position="64"/>
    </location>
</feature>
<gene>
    <name evidence="2" type="ORF">OSB1V03_LOCUS7363</name>
</gene>
<reference evidence="2" key="1">
    <citation type="submission" date="2020-11" db="EMBL/GenBank/DDBJ databases">
        <authorList>
            <person name="Tran Van P."/>
        </authorList>
    </citation>
    <scope>NUCLEOTIDE SEQUENCE</scope>
</reference>
<keyword evidence="3" id="KW-1185">Reference proteome</keyword>
<accession>A0A7R9KPF9</accession>
<sequence length="91" mass="10166">MSHHFCQSRWHICRARKADGRGTGPGKGRQSGCPSTPASPPTTPSHPTTRSRRGGQRRQLSLPIVSVPSLHPDVYFFATHMNYKIDYSIHI</sequence>
<proteinExistence type="predicted"/>